<dbReference type="InterPro" id="IPR051258">
    <property type="entry name" value="Diverse_Substrate_Transporter"/>
</dbReference>
<dbReference type="InterPro" id="IPR000620">
    <property type="entry name" value="EamA_dom"/>
</dbReference>
<feature type="domain" description="EamA" evidence="7">
    <location>
        <begin position="151"/>
        <end position="285"/>
    </location>
</feature>
<dbReference type="PANTHER" id="PTHR42920">
    <property type="entry name" value="OS03G0707200 PROTEIN-RELATED"/>
    <property type="match status" value="1"/>
</dbReference>
<reference evidence="8 9" key="1">
    <citation type="submission" date="2014-09" db="EMBL/GenBank/DDBJ databases">
        <title>Alistipes sp. 627, sp. nov., a novel member of the family Rikenellaceae isolated from human faeces.</title>
        <authorList>
            <person name="Shkoporov A.N."/>
            <person name="Chaplin A.V."/>
            <person name="Motuzova O.V."/>
            <person name="Kafarskaia L.I."/>
            <person name="Khokhlova E.V."/>
            <person name="Efimov B.A."/>
        </authorList>
    </citation>
    <scope>NUCLEOTIDE SEQUENCE [LARGE SCALE GENOMIC DNA]</scope>
    <source>
        <strain evidence="8 9">627</strain>
    </source>
</reference>
<evidence type="ECO:0000256" key="4">
    <source>
        <dbReference type="ARBA" id="ARBA00022989"/>
    </source>
</evidence>
<feature type="transmembrane region" description="Helical" evidence="6">
    <location>
        <begin position="212"/>
        <end position="232"/>
    </location>
</feature>
<feature type="transmembrane region" description="Helical" evidence="6">
    <location>
        <begin position="244"/>
        <end position="262"/>
    </location>
</feature>
<feature type="transmembrane region" description="Helical" evidence="6">
    <location>
        <begin position="122"/>
        <end position="138"/>
    </location>
</feature>
<dbReference type="RefSeq" id="WP_035471265.1">
    <property type="nucleotide sequence ID" value="NZ_JRGF01000001.1"/>
</dbReference>
<feature type="transmembrane region" description="Helical" evidence="6">
    <location>
        <begin position="95"/>
        <end position="115"/>
    </location>
</feature>
<evidence type="ECO:0000256" key="5">
    <source>
        <dbReference type="ARBA" id="ARBA00023136"/>
    </source>
</evidence>
<dbReference type="PANTHER" id="PTHR42920:SF29">
    <property type="entry name" value="MEMBRANE PROTEIN"/>
    <property type="match status" value="1"/>
</dbReference>
<keyword evidence="4 6" id="KW-1133">Transmembrane helix</keyword>
<evidence type="ECO:0000256" key="2">
    <source>
        <dbReference type="ARBA" id="ARBA00022475"/>
    </source>
</evidence>
<keyword evidence="3 6" id="KW-0812">Transmembrane</keyword>
<feature type="transmembrane region" description="Helical" evidence="6">
    <location>
        <begin position="182"/>
        <end position="200"/>
    </location>
</feature>
<name>A0ABR4YL93_9BACT</name>
<feature type="transmembrane region" description="Helical" evidence="6">
    <location>
        <begin position="7"/>
        <end position="26"/>
    </location>
</feature>
<dbReference type="Pfam" id="PF00892">
    <property type="entry name" value="EamA"/>
    <property type="match status" value="2"/>
</dbReference>
<feature type="transmembrane region" description="Helical" evidence="6">
    <location>
        <begin position="268"/>
        <end position="286"/>
    </location>
</feature>
<evidence type="ECO:0000256" key="3">
    <source>
        <dbReference type="ARBA" id="ARBA00022692"/>
    </source>
</evidence>
<feature type="transmembrane region" description="Helical" evidence="6">
    <location>
        <begin position="68"/>
        <end position="89"/>
    </location>
</feature>
<comment type="caution">
    <text evidence="8">The sequence shown here is derived from an EMBL/GenBank/DDBJ whole genome shotgun (WGS) entry which is preliminary data.</text>
</comment>
<dbReference type="Proteomes" id="UP000030889">
    <property type="component" value="Unassembled WGS sequence"/>
</dbReference>
<keyword evidence="2" id="KW-1003">Cell membrane</keyword>
<feature type="transmembrane region" description="Helical" evidence="6">
    <location>
        <begin position="38"/>
        <end position="56"/>
    </location>
</feature>
<sequence>MNVKTKGYTLACISAVTYGTIPLFALPIKHAGYSFDTALFYRFLFSAILIGVYLFAKKSAMRVSGKELGTLAVLGVMYSLSAHFLFVGYDYMSAGVASTILFLYPVFVALIMGLFFREKLSWVMWGAIALALLGVGVLNGTGGEGGMNPAGMVAVLLSALAYALYMIIVNKSSVRKMEGTKVTFYSMLFCAAFFLLRALSRDSFTPAMTFGTGINILLFALVSTVISLITLVNAIKLIGSTPTAVMGSLEPVVAVLISVAVFNEPLTGRLVTGILLIIGAVTLTILSEHVAEAMKNIPFIRRR</sequence>
<organism evidence="8 9">
    <name type="scientific">Alistipes inops</name>
    <dbReference type="NCBI Taxonomy" id="1501391"/>
    <lineage>
        <taxon>Bacteria</taxon>
        <taxon>Pseudomonadati</taxon>
        <taxon>Bacteroidota</taxon>
        <taxon>Bacteroidia</taxon>
        <taxon>Bacteroidales</taxon>
        <taxon>Rikenellaceae</taxon>
        <taxon>Alistipes</taxon>
    </lineage>
</organism>
<evidence type="ECO:0000313" key="8">
    <source>
        <dbReference type="EMBL" id="KHE43026.1"/>
    </source>
</evidence>
<dbReference type="SUPFAM" id="SSF103481">
    <property type="entry name" value="Multidrug resistance efflux transporter EmrE"/>
    <property type="match status" value="2"/>
</dbReference>
<gene>
    <name evidence="8" type="ORF">LG35_00790</name>
</gene>
<dbReference type="InterPro" id="IPR037185">
    <property type="entry name" value="EmrE-like"/>
</dbReference>
<proteinExistence type="predicted"/>
<evidence type="ECO:0000256" key="1">
    <source>
        <dbReference type="ARBA" id="ARBA00004651"/>
    </source>
</evidence>
<keyword evidence="5 6" id="KW-0472">Membrane</keyword>
<accession>A0ABR4YL93</accession>
<dbReference type="Gene3D" id="1.10.3730.20">
    <property type="match status" value="1"/>
</dbReference>
<evidence type="ECO:0000313" key="9">
    <source>
        <dbReference type="Proteomes" id="UP000030889"/>
    </source>
</evidence>
<protein>
    <recommendedName>
        <fullName evidence="7">EamA domain-containing protein</fullName>
    </recommendedName>
</protein>
<evidence type="ECO:0000256" key="6">
    <source>
        <dbReference type="SAM" id="Phobius"/>
    </source>
</evidence>
<evidence type="ECO:0000259" key="7">
    <source>
        <dbReference type="Pfam" id="PF00892"/>
    </source>
</evidence>
<keyword evidence="9" id="KW-1185">Reference proteome</keyword>
<feature type="transmembrane region" description="Helical" evidence="6">
    <location>
        <begin position="150"/>
        <end position="170"/>
    </location>
</feature>
<feature type="domain" description="EamA" evidence="7">
    <location>
        <begin position="6"/>
        <end position="139"/>
    </location>
</feature>
<comment type="subcellular location">
    <subcellularLocation>
        <location evidence="1">Cell membrane</location>
        <topology evidence="1">Multi-pass membrane protein</topology>
    </subcellularLocation>
</comment>
<dbReference type="EMBL" id="JRGF01000001">
    <property type="protein sequence ID" value="KHE43026.1"/>
    <property type="molecule type" value="Genomic_DNA"/>
</dbReference>